<evidence type="ECO:0000313" key="4">
    <source>
        <dbReference type="WBParaSite" id="nRc.2.0.1.t44458-RA"/>
    </source>
</evidence>
<keyword evidence="3" id="KW-1185">Reference proteome</keyword>
<reference evidence="4" key="1">
    <citation type="submission" date="2022-11" db="UniProtKB">
        <authorList>
            <consortium name="WormBaseParasite"/>
        </authorList>
    </citation>
    <scope>IDENTIFICATION</scope>
</reference>
<accession>A0A915KZT7</accession>
<organism evidence="3 4">
    <name type="scientific">Romanomermis culicivorax</name>
    <name type="common">Nematode worm</name>
    <dbReference type="NCBI Taxonomy" id="13658"/>
    <lineage>
        <taxon>Eukaryota</taxon>
        <taxon>Metazoa</taxon>
        <taxon>Ecdysozoa</taxon>
        <taxon>Nematoda</taxon>
        <taxon>Enoplea</taxon>
        <taxon>Dorylaimia</taxon>
        <taxon>Mermithida</taxon>
        <taxon>Mermithoidea</taxon>
        <taxon>Mermithidae</taxon>
        <taxon>Romanomermis</taxon>
    </lineage>
</organism>
<feature type="compositionally biased region" description="Polar residues" evidence="1">
    <location>
        <begin position="69"/>
        <end position="79"/>
    </location>
</feature>
<feature type="region of interest" description="Disordered" evidence="1">
    <location>
        <begin position="69"/>
        <end position="123"/>
    </location>
</feature>
<feature type="signal peptide" evidence="2">
    <location>
        <begin position="1"/>
        <end position="17"/>
    </location>
</feature>
<dbReference type="AlphaFoldDB" id="A0A915KZT7"/>
<evidence type="ECO:0000256" key="2">
    <source>
        <dbReference type="SAM" id="SignalP"/>
    </source>
</evidence>
<feature type="compositionally biased region" description="Polar residues" evidence="1">
    <location>
        <begin position="88"/>
        <end position="97"/>
    </location>
</feature>
<evidence type="ECO:0000256" key="1">
    <source>
        <dbReference type="SAM" id="MobiDB-lite"/>
    </source>
</evidence>
<name>A0A915KZT7_ROMCU</name>
<proteinExistence type="predicted"/>
<protein>
    <submittedName>
        <fullName evidence="4">Uncharacterized protein</fullName>
    </submittedName>
</protein>
<dbReference type="Proteomes" id="UP000887565">
    <property type="component" value="Unplaced"/>
</dbReference>
<keyword evidence="2" id="KW-0732">Signal</keyword>
<evidence type="ECO:0000313" key="3">
    <source>
        <dbReference type="Proteomes" id="UP000887565"/>
    </source>
</evidence>
<sequence>MLLWRLLLMLHVHTGRWLLRTGYLLRWLRLPESYEKRGRYIGYGHTRVREKKNLPSEVYFLSSDTPNIGSQNSELQNQRFSKHRSFKSVENCTSQGKESPKHSDSQNDDSYKSESSNRHIAKN</sequence>
<feature type="chain" id="PRO_5037824709" evidence="2">
    <location>
        <begin position="18"/>
        <end position="123"/>
    </location>
</feature>
<dbReference type="WBParaSite" id="nRc.2.0.1.t44458-RA">
    <property type="protein sequence ID" value="nRc.2.0.1.t44458-RA"/>
    <property type="gene ID" value="nRc.2.0.1.g44458"/>
</dbReference>
<feature type="compositionally biased region" description="Basic and acidic residues" evidence="1">
    <location>
        <begin position="98"/>
        <end position="117"/>
    </location>
</feature>